<organism evidence="1 2">
    <name type="scientific">Fictibacillus terranigra</name>
    <dbReference type="NCBI Taxonomy" id="3058424"/>
    <lineage>
        <taxon>Bacteria</taxon>
        <taxon>Bacillati</taxon>
        <taxon>Bacillota</taxon>
        <taxon>Bacilli</taxon>
        <taxon>Bacillales</taxon>
        <taxon>Fictibacillaceae</taxon>
        <taxon>Fictibacillus</taxon>
    </lineage>
</organism>
<proteinExistence type="predicted"/>
<keyword evidence="1" id="KW-0378">Hydrolase</keyword>
<dbReference type="Gene3D" id="3.40.50.1820">
    <property type="entry name" value="alpha/beta hydrolase"/>
    <property type="match status" value="1"/>
</dbReference>
<comment type="caution">
    <text evidence="1">The sequence shown here is derived from an EMBL/GenBank/DDBJ whole genome shotgun (WGS) entry which is preliminary data.</text>
</comment>
<dbReference type="GO" id="GO:0016787">
    <property type="term" value="F:hydrolase activity"/>
    <property type="evidence" value="ECO:0007669"/>
    <property type="project" value="UniProtKB-KW"/>
</dbReference>
<protein>
    <submittedName>
        <fullName evidence="1">Alpha/beta hydrolase family protein</fullName>
    </submittedName>
</protein>
<evidence type="ECO:0000313" key="1">
    <source>
        <dbReference type="EMBL" id="MDN4072804.1"/>
    </source>
</evidence>
<dbReference type="RefSeq" id="WP_290398890.1">
    <property type="nucleotide sequence ID" value="NZ_JAUHLN010000001.1"/>
</dbReference>
<dbReference type="PANTHER" id="PTHR48098:SF1">
    <property type="entry name" value="DIACYLGLYCEROL ACYLTRANSFERASE_MYCOLYLTRANSFERASE AG85A"/>
    <property type="match status" value="1"/>
</dbReference>
<dbReference type="InterPro" id="IPR029058">
    <property type="entry name" value="AB_hydrolase_fold"/>
</dbReference>
<evidence type="ECO:0000313" key="2">
    <source>
        <dbReference type="Proteomes" id="UP001168694"/>
    </source>
</evidence>
<keyword evidence="2" id="KW-1185">Reference proteome</keyword>
<dbReference type="SUPFAM" id="SSF53474">
    <property type="entry name" value="alpha/beta-Hydrolases"/>
    <property type="match status" value="1"/>
</dbReference>
<dbReference type="InterPro" id="IPR000801">
    <property type="entry name" value="Esterase-like"/>
</dbReference>
<dbReference type="PANTHER" id="PTHR48098">
    <property type="entry name" value="ENTEROCHELIN ESTERASE-RELATED"/>
    <property type="match status" value="1"/>
</dbReference>
<gene>
    <name evidence="1" type="ORF">QYF49_07130</name>
</gene>
<dbReference type="InterPro" id="IPR050583">
    <property type="entry name" value="Mycobacterial_A85_antigen"/>
</dbReference>
<reference evidence="1" key="1">
    <citation type="submission" date="2023-06" db="EMBL/GenBank/DDBJ databases">
        <title>Draft Genome Sequences of Representative Paenibacillus Polymyxa, Bacillus cereus, Fictibacillus sp., and Brevibacillus agri Strains Isolated from Amazonian Dark Earth.</title>
        <authorList>
            <person name="Pellegrinetti T.A."/>
            <person name="Cunha I.C.M."/>
            <person name="Chaves M.G."/>
            <person name="Freitas A.S."/>
            <person name="Silva A.V.R."/>
            <person name="Tsai S.M."/>
            <person name="Mendes L.W."/>
        </authorList>
    </citation>
    <scope>NUCLEOTIDE SEQUENCE</scope>
    <source>
        <strain evidence="1">CENA-BCM004</strain>
    </source>
</reference>
<dbReference type="Proteomes" id="UP001168694">
    <property type="component" value="Unassembled WGS sequence"/>
</dbReference>
<dbReference type="Pfam" id="PF00756">
    <property type="entry name" value="Esterase"/>
    <property type="match status" value="1"/>
</dbReference>
<dbReference type="EMBL" id="JAUHLN010000001">
    <property type="protein sequence ID" value="MDN4072804.1"/>
    <property type="molecule type" value="Genomic_DNA"/>
</dbReference>
<name>A0ABT8E4J0_9BACL</name>
<sequence length="431" mass="48767">MGRFILKCITLLFLLALLYPISTVKAESSVKLVSDTPLNERLHEIVLSSSALGKETSLRVLLPSGYDEHPDVKYPVLYLLHGCCGDYKAWTARTDIEKFTENMPLVIVMPDAGKGASYSDWYNNGAYGTPQWEKYHINELIPWIEQYYHLNTTREGRAVAGLSMGGFGSMSYAARHPDLFAAAASFSGVLDTNLDPDFLDKTIFQNQEKVPPGTVWGERISHEIIWRTHNPWDLAENLAGVDLSIYTGNGEAGGPLDGGVESPVEKKVFNMSASLHNRLEELDLPHVWESYGNGSHTWGYWQRDLHETLPRFMEKFRNPSSRPVPFSYKTAENSFTVYGWQVKFQREDMEFARLSQVSKQGFSITGSGAATITTAPWFKPNTRYKIYGMKKYSAKIITSDRQGRLHLNVDFSNKKPKEKNRTISITFVPLR</sequence>
<accession>A0ABT8E4J0</accession>